<dbReference type="PROSITE" id="PS50088">
    <property type="entry name" value="ANK_REPEAT"/>
    <property type="match status" value="2"/>
</dbReference>
<dbReference type="SMART" id="SM00248">
    <property type="entry name" value="ANK"/>
    <property type="match status" value="3"/>
</dbReference>
<organism evidence="6 7">
    <name type="scientific">Durusdinium trenchii</name>
    <dbReference type="NCBI Taxonomy" id="1381693"/>
    <lineage>
        <taxon>Eukaryota</taxon>
        <taxon>Sar</taxon>
        <taxon>Alveolata</taxon>
        <taxon>Dinophyceae</taxon>
        <taxon>Suessiales</taxon>
        <taxon>Symbiodiniaceae</taxon>
        <taxon>Durusdinium</taxon>
    </lineage>
</organism>
<evidence type="ECO:0000256" key="2">
    <source>
        <dbReference type="ARBA" id="ARBA00023043"/>
    </source>
</evidence>
<dbReference type="Pfam" id="PF12796">
    <property type="entry name" value="Ank_2"/>
    <property type="match status" value="1"/>
</dbReference>
<feature type="transmembrane region" description="Helical" evidence="4">
    <location>
        <begin position="49"/>
        <end position="75"/>
    </location>
</feature>
<dbReference type="PROSITE" id="PS50297">
    <property type="entry name" value="ANK_REP_REGION"/>
    <property type="match status" value="2"/>
</dbReference>
<dbReference type="PANTHER" id="PTHR24171:SF8">
    <property type="entry name" value="BRCA1-ASSOCIATED RING DOMAIN PROTEIN 1"/>
    <property type="match status" value="1"/>
</dbReference>
<keyword evidence="4" id="KW-0812">Transmembrane</keyword>
<evidence type="ECO:0000256" key="1">
    <source>
        <dbReference type="ARBA" id="ARBA00022737"/>
    </source>
</evidence>
<name>A0ABP0R788_9DINO</name>
<dbReference type="InterPro" id="IPR002110">
    <property type="entry name" value="Ankyrin_rpt"/>
</dbReference>
<dbReference type="PANTHER" id="PTHR24171">
    <property type="entry name" value="ANKYRIN REPEAT DOMAIN-CONTAINING PROTEIN 39-RELATED"/>
    <property type="match status" value="1"/>
</dbReference>
<keyword evidence="1" id="KW-0677">Repeat</keyword>
<keyword evidence="5" id="KW-0732">Signal</keyword>
<feature type="signal peptide" evidence="5">
    <location>
        <begin position="1"/>
        <end position="16"/>
    </location>
</feature>
<reference evidence="6 7" key="1">
    <citation type="submission" date="2024-02" db="EMBL/GenBank/DDBJ databases">
        <authorList>
            <person name="Chen Y."/>
            <person name="Shah S."/>
            <person name="Dougan E. K."/>
            <person name="Thang M."/>
            <person name="Chan C."/>
        </authorList>
    </citation>
    <scope>NUCLEOTIDE SEQUENCE [LARGE SCALE GENOMIC DNA]</scope>
</reference>
<keyword evidence="4" id="KW-1133">Transmembrane helix</keyword>
<evidence type="ECO:0000313" key="6">
    <source>
        <dbReference type="EMBL" id="CAK9095066.1"/>
    </source>
</evidence>
<evidence type="ECO:0000313" key="7">
    <source>
        <dbReference type="Proteomes" id="UP001642484"/>
    </source>
</evidence>
<feature type="repeat" description="ANK" evidence="3">
    <location>
        <begin position="105"/>
        <end position="137"/>
    </location>
</feature>
<keyword evidence="7" id="KW-1185">Reference proteome</keyword>
<gene>
    <name evidence="6" type="ORF">CCMP2556_LOCUS45300</name>
</gene>
<dbReference type="Gene3D" id="1.25.40.20">
    <property type="entry name" value="Ankyrin repeat-containing domain"/>
    <property type="match status" value="1"/>
</dbReference>
<proteinExistence type="predicted"/>
<keyword evidence="4" id="KW-0472">Membrane</keyword>
<feature type="repeat" description="ANK" evidence="3">
    <location>
        <begin position="138"/>
        <end position="170"/>
    </location>
</feature>
<accession>A0ABP0R788</accession>
<sequence>MACLRFFMMLLLGAAAEHSMDESLVDTLRRGFESLELPKLFGLGPLAGYLQLVISTAAPDLCALLVAGAVFYFLGSAMQVARREMKPAEEVEDEMGDWSQAPEISGCSPLHLAAHNGRLEHLEELLSSGAAVNATDNYNETPLHMAARGGYVDICDVLLHYGADPRVLNKNQKTPLLLAALSGHADVCDLLSPLKLARRPPSQGPHHSREGFLQRLHGRQHSTRLRGGGLQLRVQRLALGGFEVLPGGSSRRTGQGDSR</sequence>
<dbReference type="Proteomes" id="UP001642484">
    <property type="component" value="Unassembled WGS sequence"/>
</dbReference>
<comment type="caution">
    <text evidence="6">The sequence shown here is derived from an EMBL/GenBank/DDBJ whole genome shotgun (WGS) entry which is preliminary data.</text>
</comment>
<evidence type="ECO:0000256" key="5">
    <source>
        <dbReference type="SAM" id="SignalP"/>
    </source>
</evidence>
<protein>
    <submittedName>
        <fullName evidence="6">Uncharacterized protein</fullName>
    </submittedName>
</protein>
<dbReference type="SUPFAM" id="SSF48403">
    <property type="entry name" value="Ankyrin repeat"/>
    <property type="match status" value="1"/>
</dbReference>
<feature type="chain" id="PRO_5046730054" evidence="5">
    <location>
        <begin position="17"/>
        <end position="259"/>
    </location>
</feature>
<evidence type="ECO:0000256" key="4">
    <source>
        <dbReference type="SAM" id="Phobius"/>
    </source>
</evidence>
<dbReference type="InterPro" id="IPR036770">
    <property type="entry name" value="Ankyrin_rpt-contain_sf"/>
</dbReference>
<dbReference type="EMBL" id="CAXAMN010025428">
    <property type="protein sequence ID" value="CAK9095066.1"/>
    <property type="molecule type" value="Genomic_DNA"/>
</dbReference>
<keyword evidence="2 3" id="KW-0040">ANK repeat</keyword>
<evidence type="ECO:0000256" key="3">
    <source>
        <dbReference type="PROSITE-ProRule" id="PRU00023"/>
    </source>
</evidence>